<organism evidence="1 2">
    <name type="scientific">Phytophthora fragariaefolia</name>
    <dbReference type="NCBI Taxonomy" id="1490495"/>
    <lineage>
        <taxon>Eukaryota</taxon>
        <taxon>Sar</taxon>
        <taxon>Stramenopiles</taxon>
        <taxon>Oomycota</taxon>
        <taxon>Peronosporomycetes</taxon>
        <taxon>Peronosporales</taxon>
        <taxon>Peronosporaceae</taxon>
        <taxon>Phytophthora</taxon>
    </lineage>
</organism>
<evidence type="ECO:0000313" key="2">
    <source>
        <dbReference type="Proteomes" id="UP001165121"/>
    </source>
</evidence>
<dbReference type="OrthoDB" id="10631016at2759"/>
<dbReference type="Proteomes" id="UP001165121">
    <property type="component" value="Unassembled WGS sequence"/>
</dbReference>
<dbReference type="EMBL" id="BSXT01002643">
    <property type="protein sequence ID" value="GMF50026.1"/>
    <property type="molecule type" value="Genomic_DNA"/>
</dbReference>
<protein>
    <submittedName>
        <fullName evidence="1">Unnamed protein product</fullName>
    </submittedName>
</protein>
<comment type="caution">
    <text evidence="1">The sequence shown here is derived from an EMBL/GenBank/DDBJ whole genome shotgun (WGS) entry which is preliminary data.</text>
</comment>
<reference evidence="1" key="1">
    <citation type="submission" date="2023-04" db="EMBL/GenBank/DDBJ databases">
        <title>Phytophthora fragariaefolia NBRC 109709.</title>
        <authorList>
            <person name="Ichikawa N."/>
            <person name="Sato H."/>
            <person name="Tonouchi N."/>
        </authorList>
    </citation>
    <scope>NUCLEOTIDE SEQUENCE</scope>
    <source>
        <strain evidence="1">NBRC 109709</strain>
    </source>
</reference>
<gene>
    <name evidence="1" type="ORF">Pfra01_001985800</name>
</gene>
<accession>A0A9W6Y165</accession>
<proteinExistence type="predicted"/>
<evidence type="ECO:0000313" key="1">
    <source>
        <dbReference type="EMBL" id="GMF50026.1"/>
    </source>
</evidence>
<dbReference type="AlphaFoldDB" id="A0A9W6Y165"/>
<sequence length="111" mass="11894">MYYDAPAADDVGGTPSDVVHKRQNVLGHGACRVHAEGRVSAAEAAVVHDEDAEPHAALLLVPLGQERVDEVCPRVLGLHEAGDEHHLLHAHRRVHGRPLQHGVAHGDARGE</sequence>
<keyword evidence="2" id="KW-1185">Reference proteome</keyword>
<name>A0A9W6Y165_9STRA</name>